<feature type="non-terminal residue" evidence="2">
    <location>
        <position position="1"/>
    </location>
</feature>
<organism evidence="2 3">
    <name type="scientific">Pristionchus entomophagus</name>
    <dbReference type="NCBI Taxonomy" id="358040"/>
    <lineage>
        <taxon>Eukaryota</taxon>
        <taxon>Metazoa</taxon>
        <taxon>Ecdysozoa</taxon>
        <taxon>Nematoda</taxon>
        <taxon>Chromadorea</taxon>
        <taxon>Rhabditida</taxon>
        <taxon>Rhabditina</taxon>
        <taxon>Diplogasteromorpha</taxon>
        <taxon>Diplogasteroidea</taxon>
        <taxon>Neodiplogasteridae</taxon>
        <taxon>Pristionchus</taxon>
    </lineage>
</organism>
<dbReference type="Proteomes" id="UP001432027">
    <property type="component" value="Unassembled WGS sequence"/>
</dbReference>
<proteinExistence type="predicted"/>
<gene>
    <name evidence="2" type="ORF">PENTCL1PPCAC_5439</name>
</gene>
<dbReference type="AlphaFoldDB" id="A0AAV5SPL6"/>
<comment type="caution">
    <text evidence="2">The sequence shown here is derived from an EMBL/GenBank/DDBJ whole genome shotgun (WGS) entry which is preliminary data.</text>
</comment>
<reference evidence="2" key="1">
    <citation type="submission" date="2023-10" db="EMBL/GenBank/DDBJ databases">
        <title>Genome assembly of Pristionchus species.</title>
        <authorList>
            <person name="Yoshida K."/>
            <person name="Sommer R.J."/>
        </authorList>
    </citation>
    <scope>NUCLEOTIDE SEQUENCE</scope>
    <source>
        <strain evidence="2">RS0144</strain>
    </source>
</reference>
<sequence length="66" mass="7296">QVSDDVVSSETAPHGQSEYDNSGESDDLPLVLVRIGRFSLRKSGSSRCGDLLIDLVERDRRVVHQV</sequence>
<evidence type="ECO:0000313" key="2">
    <source>
        <dbReference type="EMBL" id="GMS83264.1"/>
    </source>
</evidence>
<accession>A0AAV5SPL6</accession>
<feature type="non-terminal residue" evidence="2">
    <location>
        <position position="66"/>
    </location>
</feature>
<protein>
    <submittedName>
        <fullName evidence="2">Uncharacterized protein</fullName>
    </submittedName>
</protein>
<dbReference type="EMBL" id="BTSX01000002">
    <property type="protein sequence ID" value="GMS83264.1"/>
    <property type="molecule type" value="Genomic_DNA"/>
</dbReference>
<evidence type="ECO:0000313" key="3">
    <source>
        <dbReference type="Proteomes" id="UP001432027"/>
    </source>
</evidence>
<feature type="region of interest" description="Disordered" evidence="1">
    <location>
        <begin position="1"/>
        <end position="26"/>
    </location>
</feature>
<keyword evidence="3" id="KW-1185">Reference proteome</keyword>
<name>A0AAV5SPL6_9BILA</name>
<feature type="compositionally biased region" description="Polar residues" evidence="1">
    <location>
        <begin position="1"/>
        <end position="11"/>
    </location>
</feature>
<evidence type="ECO:0000256" key="1">
    <source>
        <dbReference type="SAM" id="MobiDB-lite"/>
    </source>
</evidence>